<accession>A0ABW5VX62</accession>
<feature type="compositionally biased region" description="Basic residues" evidence="1">
    <location>
        <begin position="78"/>
        <end position="92"/>
    </location>
</feature>
<name>A0ABW5VX62_9MICO</name>
<dbReference type="Pfam" id="PF13340">
    <property type="entry name" value="DUF4096"/>
    <property type="match status" value="1"/>
</dbReference>
<keyword evidence="4" id="KW-1185">Reference proteome</keyword>
<comment type="caution">
    <text evidence="3">The sequence shown here is derived from an EMBL/GenBank/DDBJ whole genome shotgun (WGS) entry which is preliminary data.</text>
</comment>
<organism evidence="3 4">
    <name type="scientific">Promicromonospora vindobonensis</name>
    <dbReference type="NCBI Taxonomy" id="195748"/>
    <lineage>
        <taxon>Bacteria</taxon>
        <taxon>Bacillati</taxon>
        <taxon>Actinomycetota</taxon>
        <taxon>Actinomycetes</taxon>
        <taxon>Micrococcales</taxon>
        <taxon>Promicromonosporaceae</taxon>
        <taxon>Promicromonospora</taxon>
    </lineage>
</organism>
<feature type="domain" description="Insertion element IS402-like" evidence="2">
    <location>
        <begin position="8"/>
        <end position="39"/>
    </location>
</feature>
<sequence>MAGPTTGAGCSWRDAPQDRYGSWMSVDRRFRDWQRNGSCALLADRLRTLADGGRADRVGPERGLHGRRRSRPPPLTRSKTRPRHLPGLRLHQ</sequence>
<dbReference type="InterPro" id="IPR025161">
    <property type="entry name" value="IS402-like_dom"/>
</dbReference>
<evidence type="ECO:0000313" key="4">
    <source>
        <dbReference type="Proteomes" id="UP001597479"/>
    </source>
</evidence>
<feature type="region of interest" description="Disordered" evidence="1">
    <location>
        <begin position="50"/>
        <end position="92"/>
    </location>
</feature>
<feature type="compositionally biased region" description="Basic and acidic residues" evidence="1">
    <location>
        <begin position="50"/>
        <end position="64"/>
    </location>
</feature>
<reference evidence="4" key="1">
    <citation type="journal article" date="2019" name="Int. J. Syst. Evol. Microbiol.">
        <title>The Global Catalogue of Microorganisms (GCM) 10K type strain sequencing project: providing services to taxonomists for standard genome sequencing and annotation.</title>
        <authorList>
            <consortium name="The Broad Institute Genomics Platform"/>
            <consortium name="The Broad Institute Genome Sequencing Center for Infectious Disease"/>
            <person name="Wu L."/>
            <person name="Ma J."/>
        </authorList>
    </citation>
    <scope>NUCLEOTIDE SEQUENCE [LARGE SCALE GENOMIC DNA]</scope>
    <source>
        <strain evidence="4">CCM 7044</strain>
    </source>
</reference>
<proteinExistence type="predicted"/>
<protein>
    <submittedName>
        <fullName evidence="3">Transposase</fullName>
    </submittedName>
</protein>
<evidence type="ECO:0000259" key="2">
    <source>
        <dbReference type="Pfam" id="PF13340"/>
    </source>
</evidence>
<dbReference type="RefSeq" id="WP_377184927.1">
    <property type="nucleotide sequence ID" value="NZ_JBHUOG010000002.1"/>
</dbReference>
<evidence type="ECO:0000256" key="1">
    <source>
        <dbReference type="SAM" id="MobiDB-lite"/>
    </source>
</evidence>
<dbReference type="Proteomes" id="UP001597479">
    <property type="component" value="Unassembled WGS sequence"/>
</dbReference>
<dbReference type="EMBL" id="JBHUOG010000002">
    <property type="protein sequence ID" value="MFD2795140.1"/>
    <property type="molecule type" value="Genomic_DNA"/>
</dbReference>
<evidence type="ECO:0000313" key="3">
    <source>
        <dbReference type="EMBL" id="MFD2795140.1"/>
    </source>
</evidence>
<gene>
    <name evidence="3" type="ORF">ACFS27_16400</name>
</gene>